<gene>
    <name evidence="1" type="ORF">GCM10011529_30500</name>
</gene>
<reference evidence="1" key="2">
    <citation type="submission" date="2020-09" db="EMBL/GenBank/DDBJ databases">
        <authorList>
            <person name="Sun Q."/>
            <person name="Zhou Y."/>
        </authorList>
    </citation>
    <scope>NUCLEOTIDE SEQUENCE</scope>
    <source>
        <strain evidence="1">CGMCC 1.15519</strain>
    </source>
</reference>
<sequence length="68" mass="7933">MLPITIDVMEAFGHEIVERLSEQTSLEELLQSIASLVFSRQDMVRQIDLDYFEEIHLRETVPHEAAFD</sequence>
<dbReference type="AlphaFoldDB" id="A0A917A250"/>
<comment type="caution">
    <text evidence="1">The sequence shown here is derived from an EMBL/GenBank/DDBJ whole genome shotgun (WGS) entry which is preliminary data.</text>
</comment>
<organism evidence="1 2">
    <name type="scientific">Sandarakinorhabdus glacialis</name>
    <dbReference type="NCBI Taxonomy" id="1614636"/>
    <lineage>
        <taxon>Bacteria</taxon>
        <taxon>Pseudomonadati</taxon>
        <taxon>Pseudomonadota</taxon>
        <taxon>Alphaproteobacteria</taxon>
        <taxon>Sphingomonadales</taxon>
        <taxon>Sphingosinicellaceae</taxon>
        <taxon>Sandarakinorhabdus</taxon>
    </lineage>
</organism>
<accession>A0A917A250</accession>
<evidence type="ECO:0000313" key="1">
    <source>
        <dbReference type="EMBL" id="GGE21753.1"/>
    </source>
</evidence>
<proteinExistence type="predicted"/>
<dbReference type="EMBL" id="BMJM01000017">
    <property type="protein sequence ID" value="GGE21753.1"/>
    <property type="molecule type" value="Genomic_DNA"/>
</dbReference>
<reference evidence="1" key="1">
    <citation type="journal article" date="2014" name="Int. J. Syst. Evol. Microbiol.">
        <title>Complete genome sequence of Corynebacterium casei LMG S-19264T (=DSM 44701T), isolated from a smear-ripened cheese.</title>
        <authorList>
            <consortium name="US DOE Joint Genome Institute (JGI-PGF)"/>
            <person name="Walter F."/>
            <person name="Albersmeier A."/>
            <person name="Kalinowski J."/>
            <person name="Ruckert C."/>
        </authorList>
    </citation>
    <scope>NUCLEOTIDE SEQUENCE</scope>
    <source>
        <strain evidence="1">CGMCC 1.15519</strain>
    </source>
</reference>
<dbReference type="Proteomes" id="UP000635071">
    <property type="component" value="Unassembled WGS sequence"/>
</dbReference>
<keyword evidence="2" id="KW-1185">Reference proteome</keyword>
<protein>
    <submittedName>
        <fullName evidence="1">Uncharacterized protein</fullName>
    </submittedName>
</protein>
<evidence type="ECO:0000313" key="2">
    <source>
        <dbReference type="Proteomes" id="UP000635071"/>
    </source>
</evidence>
<name>A0A917A250_9SPHN</name>